<feature type="domain" description="FAD-binding FR-type" evidence="2">
    <location>
        <begin position="396"/>
        <end position="540"/>
    </location>
</feature>
<feature type="region of interest" description="Disordered" evidence="1">
    <location>
        <begin position="480"/>
        <end position="499"/>
    </location>
</feature>
<dbReference type="Proteomes" id="UP000199063">
    <property type="component" value="Unassembled WGS sequence"/>
</dbReference>
<dbReference type="SUPFAM" id="SSF52343">
    <property type="entry name" value="Ferredoxin reductase-like, C-terminal NADP-linked domain"/>
    <property type="match status" value="1"/>
</dbReference>
<evidence type="ECO:0000256" key="1">
    <source>
        <dbReference type="SAM" id="MobiDB-lite"/>
    </source>
</evidence>
<name>A0A1H0DQ53_9ACTN</name>
<dbReference type="Gene3D" id="2.30.110.10">
    <property type="entry name" value="Electron Transport, Fmn-binding Protein, Chain A"/>
    <property type="match status" value="1"/>
</dbReference>
<dbReference type="AlphaFoldDB" id="A0A1H0DQ53"/>
<dbReference type="InterPro" id="IPR012349">
    <property type="entry name" value="Split_barrel_FMN-bd"/>
</dbReference>
<dbReference type="GO" id="GO:0016491">
    <property type="term" value="F:oxidoreductase activity"/>
    <property type="evidence" value="ECO:0007669"/>
    <property type="project" value="InterPro"/>
</dbReference>
<feature type="compositionally biased region" description="Basic and acidic residues" evidence="1">
    <location>
        <begin position="117"/>
        <end position="139"/>
    </location>
</feature>
<organism evidence="3 4">
    <name type="scientific">Streptomyces wuyuanensis</name>
    <dbReference type="NCBI Taxonomy" id="1196353"/>
    <lineage>
        <taxon>Bacteria</taxon>
        <taxon>Bacillati</taxon>
        <taxon>Actinomycetota</taxon>
        <taxon>Actinomycetes</taxon>
        <taxon>Kitasatosporales</taxon>
        <taxon>Streptomycetaceae</taxon>
        <taxon>Streptomyces</taxon>
    </lineage>
</organism>
<dbReference type="PANTHER" id="PTHR42815:SF2">
    <property type="entry name" value="FAD-BINDING, PUTATIVE (AFU_ORTHOLOGUE AFUA_6G07600)-RELATED"/>
    <property type="match status" value="1"/>
</dbReference>
<sequence>MSTNLSDSRYPWHHGEVTMQRLLGVPYFDNPTTRGLPMEYGLWMAQSPLFALGTVDEKGHLWTTILGGQPGTTRPIAAGVLALSSLAHLERRPEEGNGERIGFDPVLEALFSDKGSRISEADDGKREASGDGPSHDARVVNHGGGGKQVSGLAINLETRSRVKLAGRMLGGAVLARQPEENAAAVGDEGPVNVQMAVAVDETLGNCPKYLNRKIVWPHEASPTLVSDVLPLPPEAVALIGKSDIFLITSRHGTETMDTNVRGGAPGFVRVFSNSGADDVSLVYPEYSGNQLYQTLGNLKSDPTVGITFPDFETGDILYVTGRAEILIGADAASVLPHSKLAVRVKVEAARFVRDGLPFRGRLLDQSPYNPPVRKLTREINGSDSGFIKTDADGKATSVATATLIRKSAVTPTISRYTFRLAPDPSSSRSSDEFSNLKPWRAGQHVLLDFSAKLDRGYSHMREHDPRSLNDDYIRSFTITSPPAPLTGHTAETEQPESLTGAEFEITVRKQGPVTNLLAGWNPGSSLEAAVLGFGGEEDMRFADTTAEADADDDTVVVAAGVGITPLMAQAQPALESGRRLKVLWSLRADDLPLAVDVLGRLDGLGTTTKLFVTGAVDAGQDAEIENLRRLGAQVHTRRIEKADVLAEGVAGRRRFYVCTGPSLRRSVLEWTVGEYVKFESFDY</sequence>
<evidence type="ECO:0000259" key="2">
    <source>
        <dbReference type="PROSITE" id="PS51384"/>
    </source>
</evidence>
<dbReference type="SUPFAM" id="SSF63380">
    <property type="entry name" value="Riboflavin synthase domain-like"/>
    <property type="match status" value="1"/>
</dbReference>
<dbReference type="OrthoDB" id="9786134at2"/>
<reference evidence="4" key="1">
    <citation type="submission" date="2016-10" db="EMBL/GenBank/DDBJ databases">
        <authorList>
            <person name="Varghese N."/>
            <person name="Submissions S."/>
        </authorList>
    </citation>
    <scope>NUCLEOTIDE SEQUENCE [LARGE SCALE GENOMIC DNA]</scope>
    <source>
        <strain evidence="4">CGMCC 4.7042</strain>
    </source>
</reference>
<dbReference type="Gene3D" id="3.40.50.80">
    <property type="entry name" value="Nucleotide-binding domain of ferredoxin-NADP reductase (FNR) module"/>
    <property type="match status" value="1"/>
</dbReference>
<dbReference type="PROSITE" id="PS51384">
    <property type="entry name" value="FAD_FR"/>
    <property type="match status" value="1"/>
</dbReference>
<accession>A0A1H0DQ53</accession>
<dbReference type="EMBL" id="FNHI01000035">
    <property type="protein sequence ID" value="SDN72310.1"/>
    <property type="molecule type" value="Genomic_DNA"/>
</dbReference>
<dbReference type="Gene3D" id="2.40.30.10">
    <property type="entry name" value="Translation factors"/>
    <property type="match status" value="1"/>
</dbReference>
<dbReference type="PANTHER" id="PTHR42815">
    <property type="entry name" value="FAD-BINDING, PUTATIVE (AFU_ORTHOLOGUE AFUA_6G07600)-RELATED"/>
    <property type="match status" value="1"/>
</dbReference>
<dbReference type="GeneID" id="40834209"/>
<keyword evidence="4" id="KW-1185">Reference proteome</keyword>
<gene>
    <name evidence="3" type="ORF">SAMN05444921_13543</name>
</gene>
<dbReference type="STRING" id="1196353.SAMN05444921_13543"/>
<evidence type="ECO:0000313" key="4">
    <source>
        <dbReference type="Proteomes" id="UP000199063"/>
    </source>
</evidence>
<evidence type="ECO:0000313" key="3">
    <source>
        <dbReference type="EMBL" id="SDN72310.1"/>
    </source>
</evidence>
<proteinExistence type="predicted"/>
<dbReference type="InterPro" id="IPR039261">
    <property type="entry name" value="FNR_nucleotide-bd"/>
</dbReference>
<dbReference type="InterPro" id="IPR017938">
    <property type="entry name" value="Riboflavin_synthase-like_b-brl"/>
</dbReference>
<dbReference type="RefSeq" id="WP_093662226.1">
    <property type="nucleotide sequence ID" value="NZ_FNHI01000035.1"/>
</dbReference>
<feature type="region of interest" description="Disordered" evidence="1">
    <location>
        <begin position="117"/>
        <end position="144"/>
    </location>
</feature>
<dbReference type="InterPro" id="IPR017927">
    <property type="entry name" value="FAD-bd_FR_type"/>
</dbReference>
<dbReference type="SUPFAM" id="SSF50475">
    <property type="entry name" value="FMN-binding split barrel"/>
    <property type="match status" value="1"/>
</dbReference>
<protein>
    <submittedName>
        <fullName evidence="3">Pyridoxamine 5'-phosphate oxidase</fullName>
    </submittedName>
</protein>